<dbReference type="InterPro" id="IPR020095">
    <property type="entry name" value="PsdUridine_synth_TruA_C"/>
</dbReference>
<dbReference type="EMBL" id="BGPR01014677">
    <property type="protein sequence ID" value="GBN66234.1"/>
    <property type="molecule type" value="Genomic_DNA"/>
</dbReference>
<evidence type="ECO:0000313" key="5">
    <source>
        <dbReference type="EMBL" id="GBN66234.1"/>
    </source>
</evidence>
<accession>A0A4Y2QSA2</accession>
<comment type="caution">
    <text evidence="5">The sequence shown here is derived from an EMBL/GenBank/DDBJ whole genome shotgun (WGS) entry which is preliminary data.</text>
</comment>
<dbReference type="AlphaFoldDB" id="A0A4Y2QSA2"/>
<dbReference type="PANTHER" id="PTHR11142">
    <property type="entry name" value="PSEUDOURIDYLATE SYNTHASE"/>
    <property type="match status" value="1"/>
</dbReference>
<dbReference type="InterPro" id="IPR020094">
    <property type="entry name" value="TruA/RsuA/RluB/E/F_N"/>
</dbReference>
<dbReference type="GO" id="GO:0009982">
    <property type="term" value="F:pseudouridine synthase activity"/>
    <property type="evidence" value="ECO:0007669"/>
    <property type="project" value="InterPro"/>
</dbReference>
<dbReference type="Gene3D" id="3.30.70.580">
    <property type="entry name" value="Pseudouridine synthase I, catalytic domain, N-terminal subdomain"/>
    <property type="match status" value="1"/>
</dbReference>
<dbReference type="OrthoDB" id="25767at2759"/>
<dbReference type="GO" id="GO:0005634">
    <property type="term" value="C:nucleus"/>
    <property type="evidence" value="ECO:0007669"/>
    <property type="project" value="TreeGrafter"/>
</dbReference>
<organism evidence="5 6">
    <name type="scientific">Araneus ventricosus</name>
    <name type="common">Orbweaver spider</name>
    <name type="synonym">Epeira ventricosa</name>
    <dbReference type="NCBI Taxonomy" id="182803"/>
    <lineage>
        <taxon>Eukaryota</taxon>
        <taxon>Metazoa</taxon>
        <taxon>Ecdysozoa</taxon>
        <taxon>Arthropoda</taxon>
        <taxon>Chelicerata</taxon>
        <taxon>Arachnida</taxon>
        <taxon>Araneae</taxon>
        <taxon>Araneomorphae</taxon>
        <taxon>Entelegynae</taxon>
        <taxon>Araneoidea</taxon>
        <taxon>Araneidae</taxon>
        <taxon>Araneus</taxon>
    </lineage>
</organism>
<name>A0A4Y2QSA2_ARAVE</name>
<evidence type="ECO:0000256" key="2">
    <source>
        <dbReference type="ARBA" id="ARBA00022694"/>
    </source>
</evidence>
<dbReference type="Pfam" id="PF01416">
    <property type="entry name" value="PseudoU_synth_1"/>
    <property type="match status" value="1"/>
</dbReference>
<evidence type="ECO:0000256" key="3">
    <source>
        <dbReference type="ARBA" id="ARBA00023235"/>
    </source>
</evidence>
<dbReference type="GO" id="GO:0003723">
    <property type="term" value="F:RNA binding"/>
    <property type="evidence" value="ECO:0007669"/>
    <property type="project" value="InterPro"/>
</dbReference>
<dbReference type="CDD" id="cd02569">
    <property type="entry name" value="PseudoU_synth_ScPus3"/>
    <property type="match status" value="1"/>
</dbReference>
<dbReference type="InterPro" id="IPR020097">
    <property type="entry name" value="PsdUridine_synth_TruA_a/b_dom"/>
</dbReference>
<evidence type="ECO:0000313" key="6">
    <source>
        <dbReference type="Proteomes" id="UP000499080"/>
    </source>
</evidence>
<dbReference type="InterPro" id="IPR001406">
    <property type="entry name" value="PsdUridine_synth_TruA"/>
</dbReference>
<dbReference type="Gene3D" id="3.30.70.660">
    <property type="entry name" value="Pseudouridine synthase I, catalytic domain, C-terminal subdomain"/>
    <property type="match status" value="1"/>
</dbReference>
<keyword evidence="2" id="KW-0819">tRNA processing</keyword>
<dbReference type="InterPro" id="IPR020103">
    <property type="entry name" value="PsdUridine_synth_cat_dom_sf"/>
</dbReference>
<dbReference type="HAMAP" id="MF_00171">
    <property type="entry name" value="TruA"/>
    <property type="match status" value="1"/>
</dbReference>
<dbReference type="Proteomes" id="UP000499080">
    <property type="component" value="Unassembled WGS sequence"/>
</dbReference>
<dbReference type="FunFam" id="3.30.70.580:FF:000007">
    <property type="entry name" value="tRNA pseudouridine synthase"/>
    <property type="match status" value="1"/>
</dbReference>
<evidence type="ECO:0000259" key="4">
    <source>
        <dbReference type="Pfam" id="PF01416"/>
    </source>
</evidence>
<feature type="domain" description="Pseudouridine synthase I TruA alpha/beta" evidence="4">
    <location>
        <begin position="210"/>
        <end position="320"/>
    </location>
</feature>
<keyword evidence="6" id="KW-1185">Reference proteome</keyword>
<dbReference type="GO" id="GO:0031119">
    <property type="term" value="P:tRNA pseudouridine synthesis"/>
    <property type="evidence" value="ECO:0007669"/>
    <property type="project" value="TreeGrafter"/>
</dbReference>
<sequence>MELQKRKEIPDELESLSKEELISIIKSLKEQDVKKCNKAVKKKEKEAFDFSRYKKRHVALKFLYLGWDYCGFAVQTHTEKTIEEQLFNALMKTKLLESRETSNYHRCGRTDKGVSAFSQVISLDLRSNLLSGKGIITSDDFKEERYKSSDKEIDYPSILNRVLPDDIKIIAWSPVETTFSARFDCKRRTYKYWFPIGNLDIQRMQEGGLKLVGEHDYRNICKMDVGNGVVNYMRKIFSVDIKELTTSDSRSYQLAELTVNGQAFLWHQIRCIVSLLFLIGQGKEECSVIDQLLDIENCPRKPQYDIASEIPLVLFDCSYEDVDWIYNEESLKFVIKQLQNMWTHHGIKTTIIRSMLSELESLGSSDDVILNQAECLIPGVRPRAYKRLLERPCCESLEERIEHYSKRQKRNPKSPKGEELI</sequence>
<gene>
    <name evidence="5" type="primary">PUS3</name>
    <name evidence="5" type="ORF">AVEN_18718_1</name>
</gene>
<evidence type="ECO:0000256" key="1">
    <source>
        <dbReference type="ARBA" id="ARBA00009375"/>
    </source>
</evidence>
<comment type="similarity">
    <text evidence="1">Belongs to the tRNA pseudouridine synthase TruA family.</text>
</comment>
<protein>
    <submittedName>
        <fullName evidence="5">tRNA pseudouridine(38/39) synthase</fullName>
    </submittedName>
</protein>
<dbReference type="InterPro" id="IPR041707">
    <property type="entry name" value="Pus3-like"/>
</dbReference>
<reference evidence="5 6" key="1">
    <citation type="journal article" date="2019" name="Sci. Rep.">
        <title>Orb-weaving spider Araneus ventricosus genome elucidates the spidroin gene catalogue.</title>
        <authorList>
            <person name="Kono N."/>
            <person name="Nakamura H."/>
            <person name="Ohtoshi R."/>
            <person name="Moran D.A.P."/>
            <person name="Shinohara A."/>
            <person name="Yoshida Y."/>
            <person name="Fujiwara M."/>
            <person name="Mori M."/>
            <person name="Tomita M."/>
            <person name="Arakawa K."/>
        </authorList>
    </citation>
    <scope>NUCLEOTIDE SEQUENCE [LARGE SCALE GENOMIC DNA]</scope>
</reference>
<dbReference type="SUPFAM" id="SSF55120">
    <property type="entry name" value="Pseudouridine synthase"/>
    <property type="match status" value="1"/>
</dbReference>
<dbReference type="GO" id="GO:1990481">
    <property type="term" value="P:mRNA pseudouridine synthesis"/>
    <property type="evidence" value="ECO:0007669"/>
    <property type="project" value="TreeGrafter"/>
</dbReference>
<dbReference type="PANTHER" id="PTHR11142:SF5">
    <property type="entry name" value="TRNA PSEUDOURIDINE(38_39) SYNTHASE"/>
    <property type="match status" value="1"/>
</dbReference>
<dbReference type="GO" id="GO:0005737">
    <property type="term" value="C:cytoplasm"/>
    <property type="evidence" value="ECO:0007669"/>
    <property type="project" value="TreeGrafter"/>
</dbReference>
<dbReference type="NCBIfam" id="TIGR00071">
    <property type="entry name" value="hisT_truA"/>
    <property type="match status" value="1"/>
</dbReference>
<proteinExistence type="inferred from homology"/>
<keyword evidence="3" id="KW-0413">Isomerase</keyword>